<name>A0A0N4XV85_NIPBR</name>
<reference evidence="3 4" key="2">
    <citation type="submission" date="2018-11" db="EMBL/GenBank/DDBJ databases">
        <authorList>
            <consortium name="Pathogen Informatics"/>
        </authorList>
    </citation>
    <scope>NUCLEOTIDE SEQUENCE [LARGE SCALE GENOMIC DNA]</scope>
</reference>
<evidence type="ECO:0000313" key="5">
    <source>
        <dbReference type="WBParaSite" id="NBR_0000668801-mRNA-1"/>
    </source>
</evidence>
<dbReference type="OMA" id="TPGNFRQ"/>
<organism evidence="5">
    <name type="scientific">Nippostrongylus brasiliensis</name>
    <name type="common">Rat hookworm</name>
    <dbReference type="NCBI Taxonomy" id="27835"/>
    <lineage>
        <taxon>Eukaryota</taxon>
        <taxon>Metazoa</taxon>
        <taxon>Ecdysozoa</taxon>
        <taxon>Nematoda</taxon>
        <taxon>Chromadorea</taxon>
        <taxon>Rhabditida</taxon>
        <taxon>Rhabditina</taxon>
        <taxon>Rhabditomorpha</taxon>
        <taxon>Strongyloidea</taxon>
        <taxon>Heligmosomidae</taxon>
        <taxon>Nippostrongylus</taxon>
    </lineage>
</organism>
<dbReference type="Proteomes" id="UP000271162">
    <property type="component" value="Unassembled WGS sequence"/>
</dbReference>
<gene>
    <name evidence="3" type="ORF">NBR_LOCUS6689</name>
</gene>
<feature type="transmembrane region" description="Helical" evidence="1">
    <location>
        <begin position="163"/>
        <end position="184"/>
    </location>
</feature>
<protein>
    <submittedName>
        <fullName evidence="5">Neur_chan_LBD domain-containing protein</fullName>
    </submittedName>
</protein>
<feature type="signal peptide" evidence="2">
    <location>
        <begin position="1"/>
        <end position="16"/>
    </location>
</feature>
<dbReference type="WBParaSite" id="NBR_0000668801-mRNA-1">
    <property type="protein sequence ID" value="NBR_0000668801-mRNA-1"/>
    <property type="gene ID" value="NBR_0000668801"/>
</dbReference>
<dbReference type="STRING" id="27835.A0A0N4XV85"/>
<evidence type="ECO:0000256" key="1">
    <source>
        <dbReference type="SAM" id="Phobius"/>
    </source>
</evidence>
<sequence>MVIMLLILAYIGVTTARIPRSLLVPNRSYPPQQPVNVRFKIDVQQTQMSWTDPRKSWLPAESGENTFNIDAALTPGNFRQVYAGLWIPSIKNRFKLLTFSSDATSSKEFMTISESAYRSGHKITGYTSYKNVTDMGNIDSDLKNFYPETIDIGFTVQRHQPRVIINLLVPIYCITFMDGFIYVFGYGMQRAYLLPVYATYFSDISTIYTIARLPHIEFDFPEISA</sequence>
<accession>A0A0N4XV85</accession>
<dbReference type="AlphaFoldDB" id="A0A0N4XV85"/>
<reference evidence="5" key="1">
    <citation type="submission" date="2017-02" db="UniProtKB">
        <authorList>
            <consortium name="WormBaseParasite"/>
        </authorList>
    </citation>
    <scope>IDENTIFICATION</scope>
</reference>
<feature type="transmembrane region" description="Helical" evidence="1">
    <location>
        <begin position="191"/>
        <end position="211"/>
    </location>
</feature>
<evidence type="ECO:0000256" key="2">
    <source>
        <dbReference type="SAM" id="SignalP"/>
    </source>
</evidence>
<dbReference type="EMBL" id="UYSL01019822">
    <property type="protein sequence ID" value="VDL70278.1"/>
    <property type="molecule type" value="Genomic_DNA"/>
</dbReference>
<evidence type="ECO:0000313" key="4">
    <source>
        <dbReference type="Proteomes" id="UP000271162"/>
    </source>
</evidence>
<keyword evidence="4" id="KW-1185">Reference proteome</keyword>
<keyword evidence="1" id="KW-1133">Transmembrane helix</keyword>
<keyword evidence="1" id="KW-0472">Membrane</keyword>
<proteinExistence type="predicted"/>
<keyword evidence="1" id="KW-0812">Transmembrane</keyword>
<feature type="chain" id="PRO_5043124950" evidence="2">
    <location>
        <begin position="17"/>
        <end position="225"/>
    </location>
</feature>
<evidence type="ECO:0000313" key="3">
    <source>
        <dbReference type="EMBL" id="VDL70278.1"/>
    </source>
</evidence>
<keyword evidence="2" id="KW-0732">Signal</keyword>